<dbReference type="InterPro" id="IPR050316">
    <property type="entry name" value="Tyrosinase/Hemocyanin"/>
</dbReference>
<accession>A0A6A6TQ10</accession>
<dbReference type="InterPro" id="IPR002227">
    <property type="entry name" value="Tyrosinase_Cu-bd"/>
</dbReference>
<keyword evidence="4" id="KW-0479">Metal-binding</keyword>
<keyword evidence="6" id="KW-0186">Copper</keyword>
<evidence type="ECO:0000256" key="11">
    <source>
        <dbReference type="SAM" id="MobiDB-lite"/>
    </source>
</evidence>
<evidence type="ECO:0000256" key="9">
    <source>
        <dbReference type="ARBA" id="ARBA00048233"/>
    </source>
</evidence>
<comment type="cofactor">
    <cofactor evidence="1">
        <name>Cu(2+)</name>
        <dbReference type="ChEBI" id="CHEBI:29036"/>
    </cofactor>
</comment>
<dbReference type="EMBL" id="MU004293">
    <property type="protein sequence ID" value="KAF2661526.1"/>
    <property type="molecule type" value="Genomic_DNA"/>
</dbReference>
<evidence type="ECO:0000256" key="5">
    <source>
        <dbReference type="ARBA" id="ARBA00023002"/>
    </source>
</evidence>
<keyword evidence="5" id="KW-0560">Oxidoreductase</keyword>
<comment type="similarity">
    <text evidence="2">Belongs to the tyrosinase family.</text>
</comment>
<gene>
    <name evidence="14" type="ORF">K491DRAFT_586961</name>
</gene>
<organism evidence="14 15">
    <name type="scientific">Lophiostoma macrostomum CBS 122681</name>
    <dbReference type="NCBI Taxonomy" id="1314788"/>
    <lineage>
        <taxon>Eukaryota</taxon>
        <taxon>Fungi</taxon>
        <taxon>Dikarya</taxon>
        <taxon>Ascomycota</taxon>
        <taxon>Pezizomycotina</taxon>
        <taxon>Dothideomycetes</taxon>
        <taxon>Pleosporomycetidae</taxon>
        <taxon>Pleosporales</taxon>
        <taxon>Lophiostomataceae</taxon>
        <taxon>Lophiostoma</taxon>
    </lineage>
</organism>
<evidence type="ECO:0000256" key="7">
    <source>
        <dbReference type="ARBA" id="ARBA00023033"/>
    </source>
</evidence>
<feature type="domain" description="Tyrosinase copper-binding" evidence="13">
    <location>
        <begin position="344"/>
        <end position="355"/>
    </location>
</feature>
<dbReference type="PANTHER" id="PTHR11474:SF76">
    <property type="entry name" value="SHKT DOMAIN-CONTAINING PROTEIN"/>
    <property type="match status" value="1"/>
</dbReference>
<dbReference type="PROSITE" id="PS00498">
    <property type="entry name" value="TYROSINASE_2"/>
    <property type="match status" value="1"/>
</dbReference>
<keyword evidence="12" id="KW-0732">Signal</keyword>
<dbReference type="SUPFAM" id="SSF48056">
    <property type="entry name" value="Di-copper centre-containing domain"/>
    <property type="match status" value="1"/>
</dbReference>
<evidence type="ECO:0000256" key="3">
    <source>
        <dbReference type="ARBA" id="ARBA00011906"/>
    </source>
</evidence>
<evidence type="ECO:0000256" key="4">
    <source>
        <dbReference type="ARBA" id="ARBA00022723"/>
    </source>
</evidence>
<sequence>MAGFSKPRGVLPMLFAVLLFLQASIAVQHGHHHHVHRNPEAVDVAAMDAHLEETRSLLQERANNIAIVGITGTVAPRLEIRDLKKNADQWNLYLLGMERFKAKAKTDRLSYYQVAGVHGRPYITWNNFPTPLVNVAGFCTHAQTLFGSWHRPYLAIYEQAWFLSVQEVIATFPSNQQQRWKNAASTLRIPYFDWAKYPGSGQPAVPTLIRDTTVTVTKPSGKVTIPNPLYSYTWGSSLPSEMGGGPWSNFATTLRHPVSNPTRSNNNEMNTRFGSIRVSLRDRVYGLFMSGASWGAVTTSQIGVRIKQNGNNPDSFESVHDAVHVTAGGEAGGHMYYLDYSAFDPFFWLHHTNIDRLMAMYQVISPNTWVANGNINHPMAQWNTGEPKNANSPLKPFTKNTAGTYFTSVDVKNTKIFGYVYPETNGSPSASSVRSAVNNLYGPNAATKKRSTDGQYEGRPFQKGDYQTVLSVQASKYALDGSYTVYCFIGDSSSNSTNATAPWPSNSTSPHANTTSPYSNGTDDYDFTQSPNYVGAYSITGGSQAGGGNASSPVITEGCLPLTTALQGKEASGSLKSLHPSDVEPYLATNLQYKIIGPGNVEIPADSIPDFHVYVKACEVTPATSSDEFPQLGEYTVLPGATEGKPAGQPFTYTPGPNDIVTPGEGEDWGYGYPSPSETSVPSAYPTGSVSPAYPTGGFPYPTNPESEDGYCVSKQTIEYVDPSGNFLYQEMS</sequence>
<evidence type="ECO:0000256" key="6">
    <source>
        <dbReference type="ARBA" id="ARBA00023008"/>
    </source>
</evidence>
<feature type="signal peptide" evidence="12">
    <location>
        <begin position="1"/>
        <end position="26"/>
    </location>
</feature>
<keyword evidence="7" id="KW-0503">Monooxygenase</keyword>
<evidence type="ECO:0000259" key="13">
    <source>
        <dbReference type="PROSITE" id="PS00498"/>
    </source>
</evidence>
<dbReference type="EC" id="1.14.18.1" evidence="3"/>
<evidence type="ECO:0000256" key="10">
    <source>
        <dbReference type="ARBA" id="ARBA00048881"/>
    </source>
</evidence>
<feature type="chain" id="PRO_5025355868" description="tyrosinase" evidence="12">
    <location>
        <begin position="27"/>
        <end position="733"/>
    </location>
</feature>
<keyword evidence="8" id="KW-0470">Melanin biosynthesis</keyword>
<dbReference type="OrthoDB" id="6132182at2759"/>
<evidence type="ECO:0000256" key="1">
    <source>
        <dbReference type="ARBA" id="ARBA00001973"/>
    </source>
</evidence>
<keyword evidence="15" id="KW-1185">Reference proteome</keyword>
<dbReference type="GO" id="GO:0042438">
    <property type="term" value="P:melanin biosynthetic process"/>
    <property type="evidence" value="ECO:0007669"/>
    <property type="project" value="UniProtKB-KW"/>
</dbReference>
<feature type="region of interest" description="Disordered" evidence="11">
    <location>
        <begin position="498"/>
        <end position="525"/>
    </location>
</feature>
<comment type="catalytic activity">
    <reaction evidence="9">
        <text>2 L-dopa + O2 = 2 L-dopaquinone + 2 H2O</text>
        <dbReference type="Rhea" id="RHEA:34287"/>
        <dbReference type="ChEBI" id="CHEBI:15377"/>
        <dbReference type="ChEBI" id="CHEBI:15379"/>
        <dbReference type="ChEBI" id="CHEBI:57504"/>
        <dbReference type="ChEBI" id="CHEBI:57924"/>
        <dbReference type="EC" id="1.14.18.1"/>
    </reaction>
</comment>
<evidence type="ECO:0000313" key="15">
    <source>
        <dbReference type="Proteomes" id="UP000799324"/>
    </source>
</evidence>
<evidence type="ECO:0000256" key="12">
    <source>
        <dbReference type="SAM" id="SignalP"/>
    </source>
</evidence>
<protein>
    <recommendedName>
        <fullName evidence="3">tyrosinase</fullName>
        <ecNumber evidence="3">1.14.18.1</ecNumber>
    </recommendedName>
</protein>
<proteinExistence type="inferred from homology"/>
<dbReference type="GO" id="GO:0004503">
    <property type="term" value="F:tyrosinase activity"/>
    <property type="evidence" value="ECO:0007669"/>
    <property type="project" value="UniProtKB-EC"/>
</dbReference>
<evidence type="ECO:0000313" key="14">
    <source>
        <dbReference type="EMBL" id="KAF2661526.1"/>
    </source>
</evidence>
<dbReference type="Pfam" id="PF18132">
    <property type="entry name" value="Tyrosinase_C"/>
    <property type="match status" value="1"/>
</dbReference>
<dbReference type="Pfam" id="PF00264">
    <property type="entry name" value="Tyrosinase"/>
    <property type="match status" value="1"/>
</dbReference>
<evidence type="ECO:0000256" key="8">
    <source>
        <dbReference type="ARBA" id="ARBA00023101"/>
    </source>
</evidence>
<dbReference type="GO" id="GO:0046872">
    <property type="term" value="F:metal ion binding"/>
    <property type="evidence" value="ECO:0007669"/>
    <property type="project" value="UniProtKB-KW"/>
</dbReference>
<evidence type="ECO:0000256" key="2">
    <source>
        <dbReference type="ARBA" id="ARBA00009928"/>
    </source>
</evidence>
<reference evidence="14" key="1">
    <citation type="journal article" date="2020" name="Stud. Mycol.">
        <title>101 Dothideomycetes genomes: a test case for predicting lifestyles and emergence of pathogens.</title>
        <authorList>
            <person name="Haridas S."/>
            <person name="Albert R."/>
            <person name="Binder M."/>
            <person name="Bloem J."/>
            <person name="Labutti K."/>
            <person name="Salamov A."/>
            <person name="Andreopoulos B."/>
            <person name="Baker S."/>
            <person name="Barry K."/>
            <person name="Bills G."/>
            <person name="Bluhm B."/>
            <person name="Cannon C."/>
            <person name="Castanera R."/>
            <person name="Culley D."/>
            <person name="Daum C."/>
            <person name="Ezra D."/>
            <person name="Gonzalez J."/>
            <person name="Henrissat B."/>
            <person name="Kuo A."/>
            <person name="Liang C."/>
            <person name="Lipzen A."/>
            <person name="Lutzoni F."/>
            <person name="Magnuson J."/>
            <person name="Mondo S."/>
            <person name="Nolan M."/>
            <person name="Ohm R."/>
            <person name="Pangilinan J."/>
            <person name="Park H.-J."/>
            <person name="Ramirez L."/>
            <person name="Alfaro M."/>
            <person name="Sun H."/>
            <person name="Tritt A."/>
            <person name="Yoshinaga Y."/>
            <person name="Zwiers L.-H."/>
            <person name="Turgeon B."/>
            <person name="Goodwin S."/>
            <person name="Spatafora J."/>
            <person name="Crous P."/>
            <person name="Grigoriev I."/>
        </authorList>
    </citation>
    <scope>NUCLEOTIDE SEQUENCE</scope>
    <source>
        <strain evidence="14">CBS 122681</strain>
    </source>
</reference>
<name>A0A6A6TQ10_9PLEO</name>
<dbReference type="Proteomes" id="UP000799324">
    <property type="component" value="Unassembled WGS sequence"/>
</dbReference>
<dbReference type="PRINTS" id="PR00092">
    <property type="entry name" value="TYROSINASE"/>
</dbReference>
<dbReference type="InterPro" id="IPR041640">
    <property type="entry name" value="Tyrosinase_C"/>
</dbReference>
<dbReference type="AlphaFoldDB" id="A0A6A6TQ10"/>
<dbReference type="InterPro" id="IPR008922">
    <property type="entry name" value="Di-copper_centre_dom_sf"/>
</dbReference>
<dbReference type="Gene3D" id="1.10.1280.10">
    <property type="entry name" value="Di-copper center containing domain from catechol oxidase"/>
    <property type="match status" value="1"/>
</dbReference>
<comment type="catalytic activity">
    <reaction evidence="10">
        <text>L-tyrosine + O2 = L-dopaquinone + H2O</text>
        <dbReference type="Rhea" id="RHEA:18117"/>
        <dbReference type="ChEBI" id="CHEBI:15377"/>
        <dbReference type="ChEBI" id="CHEBI:15379"/>
        <dbReference type="ChEBI" id="CHEBI:57924"/>
        <dbReference type="ChEBI" id="CHEBI:58315"/>
        <dbReference type="EC" id="1.14.18.1"/>
    </reaction>
</comment>
<dbReference type="PANTHER" id="PTHR11474">
    <property type="entry name" value="TYROSINASE FAMILY MEMBER"/>
    <property type="match status" value="1"/>
</dbReference>